<reference evidence="2 3" key="1">
    <citation type="submission" date="2019-03" db="EMBL/GenBank/DDBJ databases">
        <title>Genomic Encyclopedia of Type Strains, Phase IV (KMG-IV): sequencing the most valuable type-strain genomes for metagenomic binning, comparative biology and taxonomic classification.</title>
        <authorList>
            <person name="Goeker M."/>
        </authorList>
    </citation>
    <scope>NUCLEOTIDE SEQUENCE [LARGE SCALE GENOMIC DNA]</scope>
    <source>
        <strain evidence="2 3">DSM 13587</strain>
    </source>
</reference>
<dbReference type="RefSeq" id="WP_132977316.1">
    <property type="nucleotide sequence ID" value="NZ_SMAO01000005.1"/>
</dbReference>
<dbReference type="Pfam" id="PF01814">
    <property type="entry name" value="Hemerythrin"/>
    <property type="match status" value="1"/>
</dbReference>
<keyword evidence="3" id="KW-1185">Reference proteome</keyword>
<dbReference type="AlphaFoldDB" id="A0A4R3MVX8"/>
<proteinExistence type="predicted"/>
<name>A0A4R3MVX8_9GAMM</name>
<comment type="caution">
    <text evidence="2">The sequence shown here is derived from an EMBL/GenBank/DDBJ whole genome shotgun (WGS) entry which is preliminary data.</text>
</comment>
<dbReference type="InterPro" id="IPR012312">
    <property type="entry name" value="Hemerythrin-like"/>
</dbReference>
<feature type="domain" description="Hemerythrin-like" evidence="1">
    <location>
        <begin position="6"/>
        <end position="127"/>
    </location>
</feature>
<protein>
    <submittedName>
        <fullName evidence="2">Hemerythrin HHE cation binding domain-containing protein</fullName>
    </submittedName>
</protein>
<dbReference type="Gene3D" id="1.20.120.520">
    <property type="entry name" value="nmb1532 protein domain like"/>
    <property type="match status" value="1"/>
</dbReference>
<dbReference type="PANTHER" id="PTHR39966">
    <property type="entry name" value="BLL2471 PROTEIN-RELATED"/>
    <property type="match status" value="1"/>
</dbReference>
<evidence type="ECO:0000259" key="1">
    <source>
        <dbReference type="Pfam" id="PF01814"/>
    </source>
</evidence>
<dbReference type="OrthoDB" id="9792554at2"/>
<organism evidence="2 3">
    <name type="scientific">Thiobaca trueperi</name>
    <dbReference type="NCBI Taxonomy" id="127458"/>
    <lineage>
        <taxon>Bacteria</taxon>
        <taxon>Pseudomonadati</taxon>
        <taxon>Pseudomonadota</taxon>
        <taxon>Gammaproteobacteria</taxon>
        <taxon>Chromatiales</taxon>
        <taxon>Chromatiaceae</taxon>
        <taxon>Thiobaca</taxon>
    </lineage>
</organism>
<dbReference type="EMBL" id="SMAO01000005">
    <property type="protein sequence ID" value="TCT20708.1"/>
    <property type="molecule type" value="Genomic_DNA"/>
</dbReference>
<accession>A0A4R3MVX8</accession>
<sequence length="145" mass="15978">MPPIIADAFTQDHHRCDHLLAAVETRLGDSDWSVISTAAETLIDAMNHHFAQEEESLFPALAQVLPMAEQPIDVMRGEHAQMRQLFAELGEAVAIRDQTACQGILETLHFLVQQHNHKEEGVLYPLADNALTGRAAEFATAIADV</sequence>
<evidence type="ECO:0000313" key="3">
    <source>
        <dbReference type="Proteomes" id="UP000295717"/>
    </source>
</evidence>
<dbReference type="Proteomes" id="UP000295717">
    <property type="component" value="Unassembled WGS sequence"/>
</dbReference>
<evidence type="ECO:0000313" key="2">
    <source>
        <dbReference type="EMBL" id="TCT20708.1"/>
    </source>
</evidence>
<dbReference type="GO" id="GO:0005886">
    <property type="term" value="C:plasma membrane"/>
    <property type="evidence" value="ECO:0007669"/>
    <property type="project" value="TreeGrafter"/>
</dbReference>
<dbReference type="PANTHER" id="PTHR39966:SF3">
    <property type="entry name" value="DUF438 DOMAIN-CONTAINING PROTEIN"/>
    <property type="match status" value="1"/>
</dbReference>
<gene>
    <name evidence="2" type="ORF">EDC35_105147</name>
</gene>